<gene>
    <name evidence="1" type="ORF">X975_26095</name>
</gene>
<feature type="non-terminal residue" evidence="1">
    <location>
        <position position="97"/>
    </location>
</feature>
<evidence type="ECO:0000313" key="2">
    <source>
        <dbReference type="Proteomes" id="UP000054359"/>
    </source>
</evidence>
<dbReference type="Proteomes" id="UP000054359">
    <property type="component" value="Unassembled WGS sequence"/>
</dbReference>
<protein>
    <submittedName>
        <fullName evidence="1">Uncharacterized protein</fullName>
    </submittedName>
</protein>
<sequence length="97" mass="10229">MLWRIFSRSSSIRLCFSFLRSSASRKASSLSCSSSAAASLSSDVSASPAIWPLTAFSLLPIICLATKAAMLSLDHLNFPASSTMLSRVLQSPALSSA</sequence>
<dbReference type="AlphaFoldDB" id="A0A087UGN2"/>
<reference evidence="1 2" key="1">
    <citation type="submission" date="2013-11" db="EMBL/GenBank/DDBJ databases">
        <title>Genome sequencing of Stegodyphus mimosarum.</title>
        <authorList>
            <person name="Bechsgaard J."/>
        </authorList>
    </citation>
    <scope>NUCLEOTIDE SEQUENCE [LARGE SCALE GENOMIC DNA]</scope>
</reference>
<organism evidence="1 2">
    <name type="scientific">Stegodyphus mimosarum</name>
    <name type="common">African social velvet spider</name>
    <dbReference type="NCBI Taxonomy" id="407821"/>
    <lineage>
        <taxon>Eukaryota</taxon>
        <taxon>Metazoa</taxon>
        <taxon>Ecdysozoa</taxon>
        <taxon>Arthropoda</taxon>
        <taxon>Chelicerata</taxon>
        <taxon>Arachnida</taxon>
        <taxon>Araneae</taxon>
        <taxon>Araneomorphae</taxon>
        <taxon>Entelegynae</taxon>
        <taxon>Eresoidea</taxon>
        <taxon>Eresidae</taxon>
        <taxon>Stegodyphus</taxon>
    </lineage>
</organism>
<evidence type="ECO:0000313" key="1">
    <source>
        <dbReference type="EMBL" id="KFM76521.1"/>
    </source>
</evidence>
<dbReference type="EMBL" id="KK119718">
    <property type="protein sequence ID" value="KFM76521.1"/>
    <property type="molecule type" value="Genomic_DNA"/>
</dbReference>
<keyword evidence="2" id="KW-1185">Reference proteome</keyword>
<proteinExistence type="predicted"/>
<name>A0A087UGN2_STEMI</name>
<accession>A0A087UGN2</accession>